<dbReference type="FunFam" id="2.170.130.10:FF:000003">
    <property type="entry name" value="SusC/RagA family TonB-linked outer membrane protein"/>
    <property type="match status" value="1"/>
</dbReference>
<dbReference type="InterPro" id="IPR036942">
    <property type="entry name" value="Beta-barrel_TonB_sf"/>
</dbReference>
<dbReference type="OrthoDB" id="9768177at2"/>
<dbReference type="PROSITE" id="PS52016">
    <property type="entry name" value="TONB_DEPENDENT_REC_3"/>
    <property type="match status" value="1"/>
</dbReference>
<dbReference type="Gene3D" id="2.40.170.20">
    <property type="entry name" value="TonB-dependent receptor, beta-barrel domain"/>
    <property type="match status" value="1"/>
</dbReference>
<dbReference type="InterPro" id="IPR023996">
    <property type="entry name" value="TonB-dep_OMP_SusC/RagA"/>
</dbReference>
<evidence type="ECO:0000256" key="7">
    <source>
        <dbReference type="PROSITE-ProRule" id="PRU01360"/>
    </source>
</evidence>
<feature type="domain" description="TonB-dependent receptor plug" evidence="8">
    <location>
        <begin position="245"/>
        <end position="349"/>
    </location>
</feature>
<dbReference type="Pfam" id="PF13715">
    <property type="entry name" value="CarbopepD_reg_2"/>
    <property type="match status" value="1"/>
</dbReference>
<dbReference type="InterPro" id="IPR037066">
    <property type="entry name" value="Plug_dom_sf"/>
</dbReference>
<evidence type="ECO:0000313" key="10">
    <source>
        <dbReference type="Proteomes" id="UP000198670"/>
    </source>
</evidence>
<evidence type="ECO:0000313" key="9">
    <source>
        <dbReference type="EMBL" id="SFI11784.1"/>
    </source>
</evidence>
<gene>
    <name evidence="9" type="ORF">SAMN05444682_102378</name>
</gene>
<keyword evidence="6 7" id="KW-0998">Cell outer membrane</keyword>
<dbReference type="InterPro" id="IPR039426">
    <property type="entry name" value="TonB-dep_rcpt-like"/>
</dbReference>
<accession>A0A1I3FKS4</accession>
<evidence type="ECO:0000256" key="3">
    <source>
        <dbReference type="ARBA" id="ARBA00022452"/>
    </source>
</evidence>
<evidence type="ECO:0000256" key="6">
    <source>
        <dbReference type="ARBA" id="ARBA00023237"/>
    </source>
</evidence>
<dbReference type="STRING" id="1477437.SAMN05444682_102378"/>
<sequence length="1140" mass="126636">MTKIMNYSHYANGRFSLFYGRSIYGKVLLQALLIMKLIILLTCVLSLQSMAGAMAQKVDIEVNNRSFKSVIQQLQRQSGYSFVLDEGYLMRANPVTLSLKGVEILDALPHVFADQPFGYRVVGNVVYFSPKKNVRPAADLPDQLMQQPKLIQQRTVTGRVTDEEGNPLEGVTVRVKGTAIAATTRADGLYDIVAPEQGHALVFSNIGFKTNELEIGDQRVINVSLKADVSDLEEVVVVGYGTQKKADLTGSVATVEGQEVVKSGATNITNSLAGRLPGITAVNNNGKPGSGSQIMIRGVSTFGDNSALVVIDDIVRSLDQIDPNEIESISILKDASATAVYGSRAANGVILVTTKRGKAGKPTISYNGFAGIQNPTIYPALMTGPEYAQTKNVARQNMGLPPAYSDEEMQDILQGKVQEQNWYDLTLNKKAFQTQQNIGVNGGTDAIKYFMSVGYMDQDGLYDNLNYKRYTARSNVDARINKNFTLSLDIDASRRNNNGSGYSPESIFSDIMAAYPYDKLYNPDGTIFYTREQHPVEEIKTGYQREQTDIFQATISARHELRFIQGLYLQGRASFGQEANTAKTYQVPILMNRQDEAGNTIEVYPYGGWNGKTALSQQYSDYNTTTLNLSLNYQRQFGDHEVGGIVLVEQFDAKSKEFSGFRTNFPANGLDELLYGGQEQKDANGSSFTDGRRSFVGRLQYAYKDRYLLEASFRSDGSVAFPTSNKYGNFPAVSAGWKLSEEPFFRNSEGVSFVDNLKLRASYGLVGNDRNVYNGRIPTFQYQQVYDLSSTIISGSNAYTSVIPGVLPNPNVTWESAAIANVGLDGSMWSRLLSFELDFFYKRTSNILLSRIRSIPATIGAALPAENYAKVDNKGFEVALTHQNNINNLTYFVKANMGFAQSKVILLDEPANIPDYLLQTGRPLNFIVGYKALGFFQSDEEVAGYYPQFNGGQKAGDVKYADINGDKVIDAEDRTVISMDNNIPKLLGGLSFGGSYKGFDLNVLFQGATRMKKMLYGRSRTFFNGGSHNNFRDLLDYWTPENRDAKYPRPWENQHPNNSQESSLYIRDASYLRLRSIDLGYTLPKSISQKLGTQSLRVYFSGTNIFLFDKMKMFDPEVENTDGAYYPQQRTLNLGINLSF</sequence>
<dbReference type="Proteomes" id="UP000198670">
    <property type="component" value="Unassembled WGS sequence"/>
</dbReference>
<dbReference type="Pfam" id="PF07715">
    <property type="entry name" value="Plug"/>
    <property type="match status" value="1"/>
</dbReference>
<keyword evidence="3 7" id="KW-1134">Transmembrane beta strand</keyword>
<comment type="subcellular location">
    <subcellularLocation>
        <location evidence="1 7">Cell outer membrane</location>
        <topology evidence="1 7">Multi-pass membrane protein</topology>
    </subcellularLocation>
</comment>
<dbReference type="InterPro" id="IPR012910">
    <property type="entry name" value="Plug_dom"/>
</dbReference>
<proteinExistence type="inferred from homology"/>
<keyword evidence="10" id="KW-1185">Reference proteome</keyword>
<dbReference type="AlphaFoldDB" id="A0A1I3FKS4"/>
<comment type="similarity">
    <text evidence="7">Belongs to the TonB-dependent receptor family.</text>
</comment>
<dbReference type="SUPFAM" id="SSF49464">
    <property type="entry name" value="Carboxypeptidase regulatory domain-like"/>
    <property type="match status" value="1"/>
</dbReference>
<dbReference type="Gene3D" id="2.60.40.1120">
    <property type="entry name" value="Carboxypeptidase-like, regulatory domain"/>
    <property type="match status" value="1"/>
</dbReference>
<dbReference type="GO" id="GO:0009279">
    <property type="term" value="C:cell outer membrane"/>
    <property type="evidence" value="ECO:0007669"/>
    <property type="project" value="UniProtKB-SubCell"/>
</dbReference>
<dbReference type="EMBL" id="FOQO01000002">
    <property type="protein sequence ID" value="SFI11784.1"/>
    <property type="molecule type" value="Genomic_DNA"/>
</dbReference>
<protein>
    <submittedName>
        <fullName evidence="9">TonB-linked outer membrane protein, SusC/RagA family</fullName>
    </submittedName>
</protein>
<name>A0A1I3FKS4_9SPHI</name>
<evidence type="ECO:0000259" key="8">
    <source>
        <dbReference type="Pfam" id="PF07715"/>
    </source>
</evidence>
<evidence type="ECO:0000256" key="4">
    <source>
        <dbReference type="ARBA" id="ARBA00022692"/>
    </source>
</evidence>
<evidence type="ECO:0000256" key="2">
    <source>
        <dbReference type="ARBA" id="ARBA00022448"/>
    </source>
</evidence>
<dbReference type="NCBIfam" id="TIGR04056">
    <property type="entry name" value="OMP_RagA_SusC"/>
    <property type="match status" value="1"/>
</dbReference>
<dbReference type="NCBIfam" id="TIGR04057">
    <property type="entry name" value="SusC_RagA_signa"/>
    <property type="match status" value="1"/>
</dbReference>
<dbReference type="Gene3D" id="2.170.130.10">
    <property type="entry name" value="TonB-dependent receptor, plug domain"/>
    <property type="match status" value="1"/>
</dbReference>
<keyword evidence="2 7" id="KW-0813">Transport</keyword>
<dbReference type="InterPro" id="IPR023997">
    <property type="entry name" value="TonB-dep_OMP_SusC/RagA_CS"/>
</dbReference>
<keyword evidence="5 7" id="KW-0472">Membrane</keyword>
<evidence type="ECO:0000256" key="5">
    <source>
        <dbReference type="ARBA" id="ARBA00023136"/>
    </source>
</evidence>
<keyword evidence="4 7" id="KW-0812">Transmembrane</keyword>
<evidence type="ECO:0000256" key="1">
    <source>
        <dbReference type="ARBA" id="ARBA00004571"/>
    </source>
</evidence>
<reference evidence="9 10" key="1">
    <citation type="submission" date="2016-10" db="EMBL/GenBank/DDBJ databases">
        <authorList>
            <person name="de Groot N.N."/>
        </authorList>
    </citation>
    <scope>NUCLEOTIDE SEQUENCE [LARGE SCALE GENOMIC DNA]</scope>
    <source>
        <strain evidence="9 10">RK1</strain>
    </source>
</reference>
<organism evidence="9 10">
    <name type="scientific">Parapedobacter indicus</name>
    <dbReference type="NCBI Taxonomy" id="1477437"/>
    <lineage>
        <taxon>Bacteria</taxon>
        <taxon>Pseudomonadati</taxon>
        <taxon>Bacteroidota</taxon>
        <taxon>Sphingobacteriia</taxon>
        <taxon>Sphingobacteriales</taxon>
        <taxon>Sphingobacteriaceae</taxon>
        <taxon>Parapedobacter</taxon>
    </lineage>
</organism>
<dbReference type="SUPFAM" id="SSF56935">
    <property type="entry name" value="Porins"/>
    <property type="match status" value="1"/>
</dbReference>
<dbReference type="InterPro" id="IPR008969">
    <property type="entry name" value="CarboxyPept-like_regulatory"/>
</dbReference>